<reference evidence="2 3" key="1">
    <citation type="submission" date="2024-04" db="EMBL/GenBank/DDBJ databases">
        <authorList>
            <person name="Rising A."/>
            <person name="Reimegard J."/>
            <person name="Sonavane S."/>
            <person name="Akerstrom W."/>
            <person name="Nylinder S."/>
            <person name="Hedman E."/>
            <person name="Kallberg Y."/>
        </authorList>
    </citation>
    <scope>NUCLEOTIDE SEQUENCE [LARGE SCALE GENOMIC DNA]</scope>
</reference>
<dbReference type="AlphaFoldDB" id="A0AAV2A698"/>
<feature type="region of interest" description="Disordered" evidence="1">
    <location>
        <begin position="1"/>
        <end position="137"/>
    </location>
</feature>
<sequence length="328" mass="38539">MRPQTFDWEFASIDPENPITQISKTPSDAEFPCDWDEGEIENEKEGISFPNTPRTPSDCKGVDSEEDLENDEQNEEEPEPNNQKLEDVLEKDEKEEKEADDSERAPTEKQDEEEKKEKEKEAEEKKEPMRWTRPKRPTSIMKTKLLVNDVVKFIEEMKQKITQEDMDLRVIPSPSACRFELPIDMTTLEGLSPLQYILKHCRPVETRRKIYTTKFEEYREEKNVSTVFVSEIRVIYERLFHEAVLIDEMLHLRRLLDLDLNQELDVELFVAVSCLVERIILKNKGSRSSQEKKRNIFEVADFCSLNGKLHGIDISPKLRSLLEFIRIM</sequence>
<proteinExistence type="predicted"/>
<feature type="compositionally biased region" description="Acidic residues" evidence="1">
    <location>
        <begin position="64"/>
        <end position="79"/>
    </location>
</feature>
<dbReference type="PANTHER" id="PTHR36696">
    <property type="entry name" value="AGAP012002-PA"/>
    <property type="match status" value="1"/>
</dbReference>
<protein>
    <submittedName>
        <fullName evidence="2">Uncharacterized protein</fullName>
    </submittedName>
</protein>
<dbReference type="Proteomes" id="UP001497382">
    <property type="component" value="Unassembled WGS sequence"/>
</dbReference>
<evidence type="ECO:0000313" key="3">
    <source>
        <dbReference type="Proteomes" id="UP001497382"/>
    </source>
</evidence>
<organism evidence="2 3">
    <name type="scientific">Larinioides sclopetarius</name>
    <dbReference type="NCBI Taxonomy" id="280406"/>
    <lineage>
        <taxon>Eukaryota</taxon>
        <taxon>Metazoa</taxon>
        <taxon>Ecdysozoa</taxon>
        <taxon>Arthropoda</taxon>
        <taxon>Chelicerata</taxon>
        <taxon>Arachnida</taxon>
        <taxon>Araneae</taxon>
        <taxon>Araneomorphae</taxon>
        <taxon>Entelegynae</taxon>
        <taxon>Araneoidea</taxon>
        <taxon>Araneidae</taxon>
        <taxon>Larinioides</taxon>
    </lineage>
</organism>
<feature type="compositionally biased region" description="Acidic residues" evidence="1">
    <location>
        <begin position="31"/>
        <end position="40"/>
    </location>
</feature>
<accession>A0AAV2A698</accession>
<comment type="caution">
    <text evidence="2">The sequence shown here is derived from an EMBL/GenBank/DDBJ whole genome shotgun (WGS) entry which is preliminary data.</text>
</comment>
<dbReference type="EMBL" id="CAXIEN010000110">
    <property type="protein sequence ID" value="CAL1278178.1"/>
    <property type="molecule type" value="Genomic_DNA"/>
</dbReference>
<name>A0AAV2A698_9ARAC</name>
<evidence type="ECO:0000256" key="1">
    <source>
        <dbReference type="SAM" id="MobiDB-lite"/>
    </source>
</evidence>
<keyword evidence="3" id="KW-1185">Reference proteome</keyword>
<gene>
    <name evidence="2" type="ORF">LARSCL_LOCUS9635</name>
</gene>
<evidence type="ECO:0000313" key="2">
    <source>
        <dbReference type="EMBL" id="CAL1278178.1"/>
    </source>
</evidence>
<dbReference type="PANTHER" id="PTHR36696:SF1">
    <property type="entry name" value="EF-HAND DOMAIN-CONTAINING PROTEIN"/>
    <property type="match status" value="1"/>
</dbReference>
<feature type="compositionally biased region" description="Basic and acidic residues" evidence="1">
    <location>
        <begin position="84"/>
        <end position="130"/>
    </location>
</feature>